<dbReference type="InterPro" id="IPR038389">
    <property type="entry name" value="PSMG2_sf"/>
</dbReference>
<dbReference type="AlphaFoldDB" id="A0A0F8ZMJ9"/>
<dbReference type="PANTHER" id="PTHR35610:SF7">
    <property type="entry name" value="3-ISOPROPYLMALATE DEHYDRATASE"/>
    <property type="match status" value="1"/>
</dbReference>
<accession>A0A0F8ZMJ9</accession>
<keyword evidence="1" id="KW-0472">Membrane</keyword>
<keyword evidence="1" id="KW-0812">Transmembrane</keyword>
<name>A0A0F8ZMJ9_9ZZZZ</name>
<organism evidence="2">
    <name type="scientific">marine sediment metagenome</name>
    <dbReference type="NCBI Taxonomy" id="412755"/>
    <lineage>
        <taxon>unclassified sequences</taxon>
        <taxon>metagenomes</taxon>
        <taxon>ecological metagenomes</taxon>
    </lineage>
</organism>
<dbReference type="Pfam" id="PF09754">
    <property type="entry name" value="PAC2"/>
    <property type="match status" value="1"/>
</dbReference>
<dbReference type="SUPFAM" id="SSF159659">
    <property type="entry name" value="Cgl1923-like"/>
    <property type="match status" value="1"/>
</dbReference>
<evidence type="ECO:0008006" key="3">
    <source>
        <dbReference type="Google" id="ProtNLM"/>
    </source>
</evidence>
<dbReference type="InterPro" id="IPR019151">
    <property type="entry name" value="Proteasome_assmbl_chaperone_2"/>
</dbReference>
<protein>
    <recommendedName>
        <fullName evidence="3">Proteasome assembly chaperone family protein</fullName>
    </recommendedName>
</protein>
<evidence type="ECO:0000313" key="2">
    <source>
        <dbReference type="EMBL" id="KKK95068.1"/>
    </source>
</evidence>
<dbReference type="EMBL" id="LAZR01047074">
    <property type="protein sequence ID" value="KKK95068.1"/>
    <property type="molecule type" value="Genomic_DNA"/>
</dbReference>
<evidence type="ECO:0000256" key="1">
    <source>
        <dbReference type="SAM" id="Phobius"/>
    </source>
</evidence>
<keyword evidence="1" id="KW-1133">Transmembrane helix</keyword>
<dbReference type="Gene3D" id="3.40.50.10900">
    <property type="entry name" value="PAC-like subunit"/>
    <property type="match status" value="1"/>
</dbReference>
<dbReference type="PANTHER" id="PTHR35610">
    <property type="entry name" value="3-ISOPROPYLMALATE DEHYDRATASE-RELATED"/>
    <property type="match status" value="1"/>
</dbReference>
<sequence>MRKILLMHIAGRFQGKRSSIVIENIAVEIKEGATFILGFAGIGLIGTIVANTLIEQLSDIQEIGFITSEYLPPISVFYQGVLKHPFRLLYSASTNLIIGICEVPFQIPTAYNDLSKTICNWALSEDVKAKEIVIFQGIPQRGAIDEYPVFYAAEEAMVNLLEQFDIKKVEKGIIVGPEATVLNEALTNRLKAYALFTPVLEIPTPEGAASIIEVLNKIYELTIDTTSLIEQGKEIKAKMLELAEKAQQYQRQQQLPGSAQEGYTGYFQ</sequence>
<feature type="transmembrane region" description="Helical" evidence="1">
    <location>
        <begin position="35"/>
        <end position="54"/>
    </location>
</feature>
<proteinExistence type="predicted"/>
<gene>
    <name evidence="2" type="ORF">LCGC14_2676530</name>
</gene>
<reference evidence="2" key="1">
    <citation type="journal article" date="2015" name="Nature">
        <title>Complex archaea that bridge the gap between prokaryotes and eukaryotes.</title>
        <authorList>
            <person name="Spang A."/>
            <person name="Saw J.H."/>
            <person name="Jorgensen S.L."/>
            <person name="Zaremba-Niedzwiedzka K."/>
            <person name="Martijn J."/>
            <person name="Lind A.E."/>
            <person name="van Eijk R."/>
            <person name="Schleper C."/>
            <person name="Guy L."/>
            <person name="Ettema T.J."/>
        </authorList>
    </citation>
    <scope>NUCLEOTIDE SEQUENCE</scope>
</reference>
<comment type="caution">
    <text evidence="2">The sequence shown here is derived from an EMBL/GenBank/DDBJ whole genome shotgun (WGS) entry which is preliminary data.</text>
</comment>